<dbReference type="Proteomes" id="UP000036102">
    <property type="component" value="Unassembled WGS sequence"/>
</dbReference>
<dbReference type="AlphaFoldDB" id="A0A0J7JAA8"/>
<organism evidence="3 4">
    <name type="scientific">Marinobacter subterrani</name>
    <dbReference type="NCBI Taxonomy" id="1658765"/>
    <lineage>
        <taxon>Bacteria</taxon>
        <taxon>Pseudomonadati</taxon>
        <taxon>Pseudomonadota</taxon>
        <taxon>Gammaproteobacteria</taxon>
        <taxon>Pseudomonadales</taxon>
        <taxon>Marinobacteraceae</taxon>
        <taxon>Marinobacter</taxon>
    </lineage>
</organism>
<comment type="caution">
    <text evidence="3">The sequence shown here is derived from an EMBL/GenBank/DDBJ whole genome shotgun (WGS) entry which is preliminary data.</text>
</comment>
<reference evidence="3 4" key="1">
    <citation type="submission" date="2015-06" db="EMBL/GenBank/DDBJ databases">
        <title>Marinobacter subterrani, a genetically tractable neutrophilic iron-oxidizing strain isolated from the Soudan Iron Mine.</title>
        <authorList>
            <person name="Bonis B.M."/>
            <person name="Gralnick J.A."/>
        </authorList>
    </citation>
    <scope>NUCLEOTIDE SEQUENCE [LARGE SCALE GENOMIC DNA]</scope>
    <source>
        <strain evidence="3 4">JG233</strain>
    </source>
</reference>
<protein>
    <recommendedName>
        <fullName evidence="5">Peptidoglycan-binding protein, CsiV</fullName>
    </recommendedName>
</protein>
<keyword evidence="2" id="KW-0732">Signal</keyword>
<proteinExistence type="predicted"/>
<sequence length="275" mass="30419">MQIDGIRSYRYATRAFLAAILLTFAIPGHAQQPERDNLPLAPGKPVPEDYYRAEFVIVERIVEPEAVNEHMSDRDVEPPVKTDEVLWSVLQGGATESTLDLVPPNELYLANAAARLERSGRYRVLARAGWYQAFPPNYEGSPLRVAVGDWIEGAATREIEGHITIDRERYLHVNVHLNHWQRAAPAQQALNEPMAGQIPTTAADGASTPEGAAAPATASTGNLAVQAQALRAEPVPLELLTWIRETRRMRSEEIHFLDSPTIGVLIFFKSIEAAE</sequence>
<evidence type="ECO:0008006" key="5">
    <source>
        <dbReference type="Google" id="ProtNLM"/>
    </source>
</evidence>
<keyword evidence="4" id="KW-1185">Reference proteome</keyword>
<evidence type="ECO:0000256" key="2">
    <source>
        <dbReference type="SAM" id="SignalP"/>
    </source>
</evidence>
<dbReference type="Pfam" id="PF10972">
    <property type="entry name" value="CsiV"/>
    <property type="match status" value="1"/>
</dbReference>
<name>A0A0J7JAA8_9GAMM</name>
<gene>
    <name evidence="3" type="ORF">Msub_11094</name>
</gene>
<feature type="signal peptide" evidence="2">
    <location>
        <begin position="1"/>
        <end position="30"/>
    </location>
</feature>
<feature type="region of interest" description="Disordered" evidence="1">
    <location>
        <begin position="198"/>
        <end position="219"/>
    </location>
</feature>
<evidence type="ECO:0000313" key="4">
    <source>
        <dbReference type="Proteomes" id="UP000036102"/>
    </source>
</evidence>
<dbReference type="InterPro" id="IPR021241">
    <property type="entry name" value="CsiV"/>
</dbReference>
<dbReference type="PATRIC" id="fig|1658765.3.peg.1084"/>
<evidence type="ECO:0000313" key="3">
    <source>
        <dbReference type="EMBL" id="KMQ74899.1"/>
    </source>
</evidence>
<feature type="chain" id="PRO_5005289642" description="Peptidoglycan-binding protein, CsiV" evidence="2">
    <location>
        <begin position="31"/>
        <end position="275"/>
    </location>
</feature>
<dbReference type="EMBL" id="LFBU01000001">
    <property type="protein sequence ID" value="KMQ74899.1"/>
    <property type="molecule type" value="Genomic_DNA"/>
</dbReference>
<accession>A0A0J7JAA8</accession>
<dbReference type="STRING" id="1658765.Msub_11094"/>
<dbReference type="RefSeq" id="WP_048495060.1">
    <property type="nucleotide sequence ID" value="NZ_LFBU01000001.1"/>
</dbReference>
<evidence type="ECO:0000256" key="1">
    <source>
        <dbReference type="SAM" id="MobiDB-lite"/>
    </source>
</evidence>